<dbReference type="RefSeq" id="WP_135150688.1">
    <property type="nucleotide sequence ID" value="NZ_SOMN01000002.1"/>
</dbReference>
<name>A0A4Y8M7T6_9BACL</name>
<keyword evidence="3" id="KW-1185">Reference proteome</keyword>
<protein>
    <submittedName>
        <fullName evidence="2">Uncharacterized protein</fullName>
    </submittedName>
</protein>
<sequence length="109" mass="12458">MSTAIKPEARDLDADLAICEAATRGPWMWTWNGLCLSPEGAVDSGDYVAWLQHSEGPNDEDRKFIADARAGWPYAIRRSQEAEQENDKLRDEINLLQEQLKQHRSHCFD</sequence>
<accession>A0A4Y8M7T6</accession>
<comment type="caution">
    <text evidence="2">The sequence shown here is derived from an EMBL/GenBank/DDBJ whole genome shotgun (WGS) entry which is preliminary data.</text>
</comment>
<feature type="coiled-coil region" evidence="1">
    <location>
        <begin position="79"/>
        <end position="106"/>
    </location>
</feature>
<organism evidence="2 3">
    <name type="scientific">Cohnella luojiensis</name>
    <dbReference type="NCBI Taxonomy" id="652876"/>
    <lineage>
        <taxon>Bacteria</taxon>
        <taxon>Bacillati</taxon>
        <taxon>Bacillota</taxon>
        <taxon>Bacilli</taxon>
        <taxon>Bacillales</taxon>
        <taxon>Paenibacillaceae</taxon>
        <taxon>Cohnella</taxon>
    </lineage>
</organism>
<gene>
    <name evidence="2" type="ORF">E2980_03255</name>
</gene>
<evidence type="ECO:0000256" key="1">
    <source>
        <dbReference type="SAM" id="Coils"/>
    </source>
</evidence>
<dbReference type="AlphaFoldDB" id="A0A4Y8M7T6"/>
<dbReference type="EMBL" id="SOMN01000002">
    <property type="protein sequence ID" value="TFE30809.1"/>
    <property type="molecule type" value="Genomic_DNA"/>
</dbReference>
<dbReference type="Proteomes" id="UP000297900">
    <property type="component" value="Unassembled WGS sequence"/>
</dbReference>
<dbReference type="OrthoDB" id="2666155at2"/>
<proteinExistence type="predicted"/>
<reference evidence="2 3" key="1">
    <citation type="submission" date="2019-03" db="EMBL/GenBank/DDBJ databases">
        <title>Cohnella endophytica sp. nov., a novel endophytic bacterium isolated from bark of Sonneratia apetala.</title>
        <authorList>
            <person name="Tuo L."/>
        </authorList>
    </citation>
    <scope>NUCLEOTIDE SEQUENCE [LARGE SCALE GENOMIC DNA]</scope>
    <source>
        <strain evidence="2 3">CCTCC AB 208254</strain>
    </source>
</reference>
<evidence type="ECO:0000313" key="3">
    <source>
        <dbReference type="Proteomes" id="UP000297900"/>
    </source>
</evidence>
<keyword evidence="1" id="KW-0175">Coiled coil</keyword>
<evidence type="ECO:0000313" key="2">
    <source>
        <dbReference type="EMBL" id="TFE30809.1"/>
    </source>
</evidence>